<keyword evidence="3" id="KW-1185">Reference proteome</keyword>
<protein>
    <submittedName>
        <fullName evidence="2">Uncharacterized protein</fullName>
    </submittedName>
</protein>
<name>A0A6A6QHQ9_9PEZI</name>
<sequence length="846" mass="93624">MSISESTADLGKAGQDVKAARAKEDADELAKLDAIIDRIRKVVPTEPYILSTPTDLPYHRVDDQERRSWMIGDLWEPREEYRQYQTWQYRDREDTVYALRSAVDERMQKEAALASSKNRLKSNFMATPAAGAKKMSYSDYAKAKQANGTLGTPLSKKPSPELGPVQPQQAQKPQTNGIKPVVNGHPAPVQAPVQQGQKRALDVTPSDLLQDILKEAGGDAPPPAKKLKPASPRPAQHSKSSSNASSQSNSTPHGLPPMLSPTSFPNPYGLPPILSPTLPANVQAELARIESRKRADSNVSSSSSSQLLSVPELKNKRSDESLKGVARKVLKNGEVKSRIDSAESKIATSTPVRNHVRDEPQKESPVKAVKRLMVKLKYGRKNRNQVERFLRLPAASQKKERQAEREKERQAEKEKDRQAEREKDRQAEREELLRMKERATKNKLKQEERDRAEAKAKQDAAKEKVLKSALSTPALKKVSATMSDTSATSKSAKRPRESDDVPTVHSKRVKAPAELELDKRPSTPSDQAIPSPALTTASSAQKSGSHLITPRKDLRALNMIRAISSPGNDSTPGRGSTPTISSKPVDGKTSVPASQKNETMRRSVSGWLECQKKATDIGRNLKHDATRIEGEAKTLKQGAKDATAMRIALMSIDCILAFMIAFHAGDASQHVQSRPPNIDNTWRTLLTLTHSFKPRTVPYRDLENLRITLASIIATRIANQPRPSNISNMTTAEAAQAYYNLNKDMNSVMRLSAEATTALPTSTIIEKYPQTWELRSRATPQAFQQKDFGNHGELTGPFWLPIGPCTFPIHGVRFGIAYMNEFMEHKGTDYGMLKVQAFLDRKADEA</sequence>
<gene>
    <name evidence="2" type="ORF">BU16DRAFT_565276</name>
</gene>
<feature type="compositionally biased region" description="Low complexity" evidence="1">
    <location>
        <begin position="186"/>
        <end position="195"/>
    </location>
</feature>
<feature type="compositionally biased region" description="Polar residues" evidence="1">
    <location>
        <begin position="522"/>
        <end position="546"/>
    </location>
</feature>
<accession>A0A6A6QHQ9</accession>
<feature type="compositionally biased region" description="Polar residues" evidence="1">
    <location>
        <begin position="565"/>
        <end position="582"/>
    </location>
</feature>
<reference evidence="2" key="1">
    <citation type="journal article" date="2020" name="Stud. Mycol.">
        <title>101 Dothideomycetes genomes: a test case for predicting lifestyles and emergence of pathogens.</title>
        <authorList>
            <person name="Haridas S."/>
            <person name="Albert R."/>
            <person name="Binder M."/>
            <person name="Bloem J."/>
            <person name="Labutti K."/>
            <person name="Salamov A."/>
            <person name="Andreopoulos B."/>
            <person name="Baker S."/>
            <person name="Barry K."/>
            <person name="Bills G."/>
            <person name="Bluhm B."/>
            <person name="Cannon C."/>
            <person name="Castanera R."/>
            <person name="Culley D."/>
            <person name="Daum C."/>
            <person name="Ezra D."/>
            <person name="Gonzalez J."/>
            <person name="Henrissat B."/>
            <person name="Kuo A."/>
            <person name="Liang C."/>
            <person name="Lipzen A."/>
            <person name="Lutzoni F."/>
            <person name="Magnuson J."/>
            <person name="Mondo S."/>
            <person name="Nolan M."/>
            <person name="Ohm R."/>
            <person name="Pangilinan J."/>
            <person name="Park H.-J."/>
            <person name="Ramirez L."/>
            <person name="Alfaro M."/>
            <person name="Sun H."/>
            <person name="Tritt A."/>
            <person name="Yoshinaga Y."/>
            <person name="Zwiers L.-H."/>
            <person name="Turgeon B."/>
            <person name="Goodwin S."/>
            <person name="Spatafora J."/>
            <person name="Crous P."/>
            <person name="Grigoriev I."/>
        </authorList>
    </citation>
    <scope>NUCLEOTIDE SEQUENCE</scope>
    <source>
        <strain evidence="2">CBS 269.34</strain>
    </source>
</reference>
<proteinExistence type="predicted"/>
<organism evidence="2 3">
    <name type="scientific">Lophium mytilinum</name>
    <dbReference type="NCBI Taxonomy" id="390894"/>
    <lineage>
        <taxon>Eukaryota</taxon>
        <taxon>Fungi</taxon>
        <taxon>Dikarya</taxon>
        <taxon>Ascomycota</taxon>
        <taxon>Pezizomycotina</taxon>
        <taxon>Dothideomycetes</taxon>
        <taxon>Pleosporomycetidae</taxon>
        <taxon>Mytilinidiales</taxon>
        <taxon>Mytilinidiaceae</taxon>
        <taxon>Lophium</taxon>
    </lineage>
</organism>
<feature type="compositionally biased region" description="Basic and acidic residues" evidence="1">
    <location>
        <begin position="287"/>
        <end position="296"/>
    </location>
</feature>
<feature type="compositionally biased region" description="Low complexity" evidence="1">
    <location>
        <begin position="297"/>
        <end position="310"/>
    </location>
</feature>
<feature type="compositionally biased region" description="Basic and acidic residues" evidence="1">
    <location>
        <begin position="331"/>
        <end position="343"/>
    </location>
</feature>
<dbReference type="OrthoDB" id="284473at2759"/>
<feature type="compositionally biased region" description="Basic and acidic residues" evidence="1">
    <location>
        <begin position="313"/>
        <end position="322"/>
    </location>
</feature>
<dbReference type="Proteomes" id="UP000799750">
    <property type="component" value="Unassembled WGS sequence"/>
</dbReference>
<feature type="region of interest" description="Disordered" evidence="1">
    <location>
        <begin position="1"/>
        <end position="26"/>
    </location>
</feature>
<feature type="compositionally biased region" description="Low complexity" evidence="1">
    <location>
        <begin position="229"/>
        <end position="250"/>
    </location>
</feature>
<evidence type="ECO:0000313" key="3">
    <source>
        <dbReference type="Proteomes" id="UP000799750"/>
    </source>
</evidence>
<dbReference type="EMBL" id="MU004195">
    <property type="protein sequence ID" value="KAF2491576.1"/>
    <property type="molecule type" value="Genomic_DNA"/>
</dbReference>
<feature type="compositionally biased region" description="Basic and acidic residues" evidence="1">
    <location>
        <begin position="511"/>
        <end position="521"/>
    </location>
</feature>
<evidence type="ECO:0000256" key="1">
    <source>
        <dbReference type="SAM" id="MobiDB-lite"/>
    </source>
</evidence>
<feature type="region of interest" description="Disordered" evidence="1">
    <location>
        <begin position="380"/>
        <end position="603"/>
    </location>
</feature>
<feature type="compositionally biased region" description="Polar residues" evidence="1">
    <location>
        <begin position="166"/>
        <end position="177"/>
    </location>
</feature>
<feature type="region of interest" description="Disordered" evidence="1">
    <location>
        <begin position="148"/>
        <end position="368"/>
    </location>
</feature>
<evidence type="ECO:0000313" key="2">
    <source>
        <dbReference type="EMBL" id="KAF2491576.1"/>
    </source>
</evidence>
<feature type="compositionally biased region" description="Polar residues" evidence="1">
    <location>
        <begin position="480"/>
        <end position="490"/>
    </location>
</feature>
<dbReference type="AlphaFoldDB" id="A0A6A6QHQ9"/>
<feature type="compositionally biased region" description="Basic and acidic residues" evidence="1">
    <location>
        <begin position="397"/>
        <end position="466"/>
    </location>
</feature>
<feature type="compositionally biased region" description="Basic and acidic residues" evidence="1">
    <location>
        <begin position="355"/>
        <end position="365"/>
    </location>
</feature>